<sequence length="174" mass="19717">MELNKILTILVFSLFLTASSGTHLAEKCKECRDCDALQSKVRELNVELGNIREDNDAALNRIMSSDDMAKFIRYRQNAEDSGNSDPTELGEMRKIVNAYYESDPSSEAWQMIARNTARTDEIEESFKDMMNDSALAGNVCYPCNGLSPFSFKIRFKFKVKCCPLVIEVGIEIEF</sequence>
<evidence type="ECO:0000256" key="2">
    <source>
        <dbReference type="SAM" id="SignalP"/>
    </source>
</evidence>
<dbReference type="EMBL" id="CVRI01000036">
    <property type="protein sequence ID" value="CRK92980.1"/>
    <property type="molecule type" value="Genomic_DNA"/>
</dbReference>
<feature type="chain" id="PRO_5013017937" evidence="2">
    <location>
        <begin position="22"/>
        <end position="174"/>
    </location>
</feature>
<organism evidence="3 4">
    <name type="scientific">Clunio marinus</name>
    <dbReference type="NCBI Taxonomy" id="568069"/>
    <lineage>
        <taxon>Eukaryota</taxon>
        <taxon>Metazoa</taxon>
        <taxon>Ecdysozoa</taxon>
        <taxon>Arthropoda</taxon>
        <taxon>Hexapoda</taxon>
        <taxon>Insecta</taxon>
        <taxon>Pterygota</taxon>
        <taxon>Neoptera</taxon>
        <taxon>Endopterygota</taxon>
        <taxon>Diptera</taxon>
        <taxon>Nematocera</taxon>
        <taxon>Chironomoidea</taxon>
        <taxon>Chironomidae</taxon>
        <taxon>Clunio</taxon>
    </lineage>
</organism>
<reference evidence="3 4" key="1">
    <citation type="submission" date="2015-04" db="EMBL/GenBank/DDBJ databases">
        <authorList>
            <person name="Syromyatnikov M.Y."/>
            <person name="Popov V.N."/>
        </authorList>
    </citation>
    <scope>NUCLEOTIDE SEQUENCE [LARGE SCALE GENOMIC DNA]</scope>
</reference>
<feature type="coiled-coil region" evidence="1">
    <location>
        <begin position="34"/>
        <end position="61"/>
    </location>
</feature>
<evidence type="ECO:0000313" key="3">
    <source>
        <dbReference type="EMBL" id="CRK92980.1"/>
    </source>
</evidence>
<proteinExistence type="predicted"/>
<dbReference type="Proteomes" id="UP000183832">
    <property type="component" value="Unassembled WGS sequence"/>
</dbReference>
<keyword evidence="2" id="KW-0732">Signal</keyword>
<protein>
    <submittedName>
        <fullName evidence="3">CLUMA_CG006539, isoform A</fullName>
    </submittedName>
</protein>
<gene>
    <name evidence="3" type="ORF">CLUMA_CG006539</name>
</gene>
<evidence type="ECO:0000313" key="4">
    <source>
        <dbReference type="Proteomes" id="UP000183832"/>
    </source>
</evidence>
<evidence type="ECO:0000256" key="1">
    <source>
        <dbReference type="SAM" id="Coils"/>
    </source>
</evidence>
<dbReference type="AlphaFoldDB" id="A0A1J1I085"/>
<name>A0A1J1I085_9DIPT</name>
<keyword evidence="1" id="KW-0175">Coiled coil</keyword>
<feature type="signal peptide" evidence="2">
    <location>
        <begin position="1"/>
        <end position="21"/>
    </location>
</feature>
<keyword evidence="4" id="KW-1185">Reference proteome</keyword>
<accession>A0A1J1I085</accession>